<dbReference type="InterPro" id="IPR050858">
    <property type="entry name" value="Mal-CoA-ACP_Trans/PKS_FabD"/>
</dbReference>
<feature type="active site" evidence="5">
    <location>
        <position position="194"/>
    </location>
</feature>
<feature type="domain" description="Malonyl-CoA:ACP transacylase (MAT)" evidence="6">
    <location>
        <begin position="6"/>
        <end position="287"/>
    </location>
</feature>
<evidence type="ECO:0000256" key="2">
    <source>
        <dbReference type="ARBA" id="ARBA00023315"/>
    </source>
</evidence>
<dbReference type="PANTHER" id="PTHR42681">
    <property type="entry name" value="MALONYL-COA-ACYL CARRIER PROTEIN TRANSACYLASE, MITOCHONDRIAL"/>
    <property type="match status" value="1"/>
</dbReference>
<dbReference type="NCBIfam" id="TIGR00128">
    <property type="entry name" value="fabD"/>
    <property type="match status" value="1"/>
</dbReference>
<keyword evidence="8" id="KW-1185">Reference proteome</keyword>
<dbReference type="InterPro" id="IPR001227">
    <property type="entry name" value="Ac_transferase_dom_sf"/>
</dbReference>
<dbReference type="RefSeq" id="WP_030003557.1">
    <property type="nucleotide sequence ID" value="NC_022538.1"/>
</dbReference>
<dbReference type="AlphaFoldDB" id="U4KQJ1"/>
<dbReference type="InterPro" id="IPR014043">
    <property type="entry name" value="Acyl_transferase_dom"/>
</dbReference>
<dbReference type="PANTHER" id="PTHR42681:SF1">
    <property type="entry name" value="MALONYL-COA-ACYL CARRIER PROTEIN TRANSACYLASE, MITOCHONDRIAL"/>
    <property type="match status" value="1"/>
</dbReference>
<dbReference type="FunFam" id="3.30.70.250:FF:000001">
    <property type="entry name" value="Malonyl CoA-acyl carrier protein transacylase"/>
    <property type="match status" value="1"/>
</dbReference>
<evidence type="ECO:0000256" key="4">
    <source>
        <dbReference type="PIRNR" id="PIRNR000446"/>
    </source>
</evidence>
<dbReference type="GO" id="GO:0006633">
    <property type="term" value="P:fatty acid biosynthetic process"/>
    <property type="evidence" value="ECO:0007669"/>
    <property type="project" value="TreeGrafter"/>
</dbReference>
<accession>U4KQJ1</accession>
<gene>
    <name evidence="7" type="primary">fabD</name>
    <name evidence="7" type="ORF">BN85410930</name>
</gene>
<dbReference type="OrthoDB" id="9805460at2"/>
<dbReference type="GO" id="GO:0004314">
    <property type="term" value="F:[acyl-carrier-protein] S-malonyltransferase activity"/>
    <property type="evidence" value="ECO:0007669"/>
    <property type="project" value="UniProtKB-EC"/>
</dbReference>
<organism evidence="7 8">
    <name type="scientific">Alteracholeplasma palmae (strain ATCC 49389 / J233)</name>
    <name type="common">Acholeplasma palmae</name>
    <dbReference type="NCBI Taxonomy" id="1318466"/>
    <lineage>
        <taxon>Bacteria</taxon>
        <taxon>Bacillati</taxon>
        <taxon>Mycoplasmatota</taxon>
        <taxon>Mollicutes</taxon>
        <taxon>Acholeplasmatales</taxon>
        <taxon>Acholeplasmataceae</taxon>
        <taxon>Acholeplasma</taxon>
    </lineage>
</organism>
<dbReference type="Proteomes" id="UP000032740">
    <property type="component" value="Chromosome"/>
</dbReference>
<comment type="similarity">
    <text evidence="4">Belongs to the fabD family.</text>
</comment>
<dbReference type="KEGG" id="apal:BN85410930"/>
<dbReference type="Gene3D" id="3.40.366.10">
    <property type="entry name" value="Malonyl-Coenzyme A Acyl Carrier Protein, domain 2"/>
    <property type="match status" value="1"/>
</dbReference>
<protein>
    <recommendedName>
        <fullName evidence="4">Malonyl CoA-acyl carrier protein transacylase</fullName>
        <ecNumber evidence="4">2.3.1.39</ecNumber>
    </recommendedName>
</protein>
<name>U4KQJ1_ALTPJ</name>
<evidence type="ECO:0000256" key="3">
    <source>
        <dbReference type="ARBA" id="ARBA00048462"/>
    </source>
</evidence>
<dbReference type="InterPro" id="IPR016036">
    <property type="entry name" value="Malonyl_transacylase_ACP-bd"/>
</dbReference>
<dbReference type="GO" id="GO:0005829">
    <property type="term" value="C:cytosol"/>
    <property type="evidence" value="ECO:0007669"/>
    <property type="project" value="TreeGrafter"/>
</dbReference>
<dbReference type="HOGENOM" id="CLU_030558_1_1_14"/>
<dbReference type="InterPro" id="IPR004410">
    <property type="entry name" value="Malonyl_CoA-ACP_transAc_FabD"/>
</dbReference>
<evidence type="ECO:0000259" key="6">
    <source>
        <dbReference type="SMART" id="SM00827"/>
    </source>
</evidence>
<keyword evidence="1 4" id="KW-0808">Transferase</keyword>
<dbReference type="SUPFAM" id="SSF52151">
    <property type="entry name" value="FabD/lysophospholipase-like"/>
    <property type="match status" value="1"/>
</dbReference>
<dbReference type="EC" id="2.3.1.39" evidence="4"/>
<evidence type="ECO:0000256" key="1">
    <source>
        <dbReference type="ARBA" id="ARBA00022679"/>
    </source>
</evidence>
<dbReference type="EMBL" id="FO681347">
    <property type="protein sequence ID" value="CCV64670.1"/>
    <property type="molecule type" value="Genomic_DNA"/>
</dbReference>
<comment type="catalytic activity">
    <reaction evidence="3 4">
        <text>holo-[ACP] + malonyl-CoA = malonyl-[ACP] + CoA</text>
        <dbReference type="Rhea" id="RHEA:41792"/>
        <dbReference type="Rhea" id="RHEA-COMP:9623"/>
        <dbReference type="Rhea" id="RHEA-COMP:9685"/>
        <dbReference type="ChEBI" id="CHEBI:57287"/>
        <dbReference type="ChEBI" id="CHEBI:57384"/>
        <dbReference type="ChEBI" id="CHEBI:64479"/>
        <dbReference type="ChEBI" id="CHEBI:78449"/>
        <dbReference type="EC" id="2.3.1.39"/>
    </reaction>
</comment>
<proteinExistence type="inferred from homology"/>
<dbReference type="SMART" id="SM00827">
    <property type="entry name" value="PKS_AT"/>
    <property type="match status" value="1"/>
</dbReference>
<evidence type="ECO:0000256" key="5">
    <source>
        <dbReference type="PIRSR" id="PIRSR000446-1"/>
    </source>
</evidence>
<keyword evidence="2 4" id="KW-0012">Acyltransferase</keyword>
<dbReference type="Gene3D" id="3.30.70.250">
    <property type="entry name" value="Malonyl-CoA ACP transacylase, ACP-binding"/>
    <property type="match status" value="1"/>
</dbReference>
<dbReference type="InterPro" id="IPR016035">
    <property type="entry name" value="Acyl_Trfase/lysoPLipase"/>
</dbReference>
<feature type="active site" evidence="5">
    <location>
        <position position="83"/>
    </location>
</feature>
<reference evidence="7 8" key="1">
    <citation type="journal article" date="2013" name="J. Mol. Microbiol. Biotechnol.">
        <title>Analysis of the Complete Genomes of Acholeplasma brassicae , A. palmae and A. laidlawii and Their Comparison to the Obligate Parasites from ' Candidatus Phytoplasma'.</title>
        <authorList>
            <person name="Kube M."/>
            <person name="Siewert C."/>
            <person name="Migdoll A.M."/>
            <person name="Duduk B."/>
            <person name="Holz S."/>
            <person name="Rabus R."/>
            <person name="Seemuller E."/>
            <person name="Mitrovic J."/>
            <person name="Muller I."/>
            <person name="Buttner C."/>
            <person name="Reinhardt R."/>
        </authorList>
    </citation>
    <scope>NUCLEOTIDE SEQUENCE [LARGE SCALE GENOMIC DNA]</scope>
    <source>
        <strain evidence="7 8">J233</strain>
    </source>
</reference>
<dbReference type="Pfam" id="PF00698">
    <property type="entry name" value="Acyl_transf_1"/>
    <property type="match status" value="1"/>
</dbReference>
<dbReference type="SUPFAM" id="SSF55048">
    <property type="entry name" value="Probable ACP-binding domain of malonyl-CoA ACP transacylase"/>
    <property type="match status" value="1"/>
</dbReference>
<sequence>MKKAIVFSGQGSQFTNMGKEFLTSHMVEIANKVLGYDVLEILENKNNELNDTYYTQPMIALVSIAIYDKCKAYIDADAFLGFSLGEYVALYASGIYDFETILKIVKKRSELMQKASVGNKGKMAAVINLDETIIKNICDSISEQLNEVLVIANYNSKNQIVISGTYDAIELASQKLKEAGAKRVITLNVSGAFHSPLMKQAGKELKEYLSRIPQITTTKSVYLNTTAMPLNQNELLERLEEQIQSPVYFYQSIEQMIKDGYTHFIEMGPGTVLSQLIKKNYPEVMVNNIEKIEDFINLRG</sequence>
<dbReference type="STRING" id="1318466.BN85410930"/>
<evidence type="ECO:0000313" key="8">
    <source>
        <dbReference type="Proteomes" id="UP000032740"/>
    </source>
</evidence>
<evidence type="ECO:0000313" key="7">
    <source>
        <dbReference type="EMBL" id="CCV64670.1"/>
    </source>
</evidence>
<dbReference type="InterPro" id="IPR024925">
    <property type="entry name" value="Malonyl_CoA-ACP_transAc"/>
</dbReference>
<dbReference type="PIRSF" id="PIRSF000446">
    <property type="entry name" value="Mct"/>
    <property type="match status" value="1"/>
</dbReference>